<dbReference type="GO" id="GO:0017148">
    <property type="term" value="P:negative regulation of translation"/>
    <property type="evidence" value="ECO:0007669"/>
    <property type="project" value="TreeGrafter"/>
</dbReference>
<evidence type="ECO:0000313" key="5">
    <source>
        <dbReference type="Proteomes" id="UP001140949"/>
    </source>
</evidence>
<keyword evidence="2 4" id="KW-0689">Ribosomal protein</keyword>
<reference evidence="4" key="1">
    <citation type="journal article" date="2023" name="GigaByte">
        <title>Genome assembly of the bearded iris, Iris pallida Lam.</title>
        <authorList>
            <person name="Bruccoleri R.E."/>
            <person name="Oakeley E.J."/>
            <person name="Faust A.M.E."/>
            <person name="Altorfer M."/>
            <person name="Dessus-Babus S."/>
            <person name="Burckhardt D."/>
            <person name="Oertli M."/>
            <person name="Naumann U."/>
            <person name="Petersen F."/>
            <person name="Wong J."/>
        </authorList>
    </citation>
    <scope>NUCLEOTIDE SEQUENCE</scope>
    <source>
        <strain evidence="4">GSM-AAB239-AS_SAM_17_03QT</strain>
    </source>
</reference>
<dbReference type="InterPro" id="IPR036899">
    <property type="entry name" value="Ribosomal_uL13_sf"/>
</dbReference>
<dbReference type="EMBL" id="JANAVB010042819">
    <property type="protein sequence ID" value="KAJ6793662.1"/>
    <property type="molecule type" value="Genomic_DNA"/>
</dbReference>
<dbReference type="Gene3D" id="3.90.1180.10">
    <property type="entry name" value="Ribosomal protein L13"/>
    <property type="match status" value="1"/>
</dbReference>
<dbReference type="PANTHER" id="PTHR11545:SF39">
    <property type="entry name" value="LARGE RIBOSOMAL SUBUNIT PROTEIN UL13X-RELATED"/>
    <property type="match status" value="1"/>
</dbReference>
<dbReference type="GO" id="GO:0006412">
    <property type="term" value="P:translation"/>
    <property type="evidence" value="ECO:0007669"/>
    <property type="project" value="InterPro"/>
</dbReference>
<dbReference type="GO" id="GO:0003735">
    <property type="term" value="F:structural constituent of ribosome"/>
    <property type="evidence" value="ECO:0007669"/>
    <property type="project" value="InterPro"/>
</dbReference>
<organism evidence="4 5">
    <name type="scientific">Iris pallida</name>
    <name type="common">Sweet iris</name>
    <dbReference type="NCBI Taxonomy" id="29817"/>
    <lineage>
        <taxon>Eukaryota</taxon>
        <taxon>Viridiplantae</taxon>
        <taxon>Streptophyta</taxon>
        <taxon>Embryophyta</taxon>
        <taxon>Tracheophyta</taxon>
        <taxon>Spermatophyta</taxon>
        <taxon>Magnoliopsida</taxon>
        <taxon>Liliopsida</taxon>
        <taxon>Asparagales</taxon>
        <taxon>Iridaceae</taxon>
        <taxon>Iridoideae</taxon>
        <taxon>Irideae</taxon>
        <taxon>Iris</taxon>
    </lineage>
</organism>
<dbReference type="SUPFAM" id="SSF52161">
    <property type="entry name" value="Ribosomal protein L13"/>
    <property type="match status" value="1"/>
</dbReference>
<keyword evidence="5" id="KW-1185">Reference proteome</keyword>
<protein>
    <submittedName>
        <fullName evidence="4">60S ribosomal protein L13a-4</fullName>
    </submittedName>
</protein>
<evidence type="ECO:0000256" key="3">
    <source>
        <dbReference type="ARBA" id="ARBA00023274"/>
    </source>
</evidence>
<sequence>MIGRLASTVAKELLSGQRLVVVVVRCDEICLSGGLVRQEMKCLRSLRKRTNTKPSHGPIDSPAPAKILCRTVWGEGTLVIPLSPPRVRVLRSLPPVPG</sequence>
<comment type="caution">
    <text evidence="4">The sequence shown here is derived from an EMBL/GenBank/DDBJ whole genome shotgun (WGS) entry which is preliminary data.</text>
</comment>
<evidence type="ECO:0000256" key="1">
    <source>
        <dbReference type="ARBA" id="ARBA00006227"/>
    </source>
</evidence>
<proteinExistence type="inferred from homology"/>
<dbReference type="Proteomes" id="UP001140949">
    <property type="component" value="Unassembled WGS sequence"/>
</dbReference>
<evidence type="ECO:0000313" key="4">
    <source>
        <dbReference type="EMBL" id="KAJ6793662.1"/>
    </source>
</evidence>
<dbReference type="InterPro" id="IPR005822">
    <property type="entry name" value="Ribosomal_uL13"/>
</dbReference>
<reference evidence="4" key="2">
    <citation type="submission" date="2023-04" db="EMBL/GenBank/DDBJ databases">
        <authorList>
            <person name="Bruccoleri R.E."/>
            <person name="Oakeley E.J."/>
            <person name="Faust A.-M."/>
            <person name="Dessus-Babus S."/>
            <person name="Altorfer M."/>
            <person name="Burckhardt D."/>
            <person name="Oertli M."/>
            <person name="Naumann U."/>
            <person name="Petersen F."/>
            <person name="Wong J."/>
        </authorList>
    </citation>
    <scope>NUCLEOTIDE SEQUENCE</scope>
    <source>
        <strain evidence="4">GSM-AAB239-AS_SAM_17_03QT</strain>
        <tissue evidence="4">Leaf</tissue>
    </source>
</reference>
<dbReference type="GO" id="GO:0022625">
    <property type="term" value="C:cytosolic large ribosomal subunit"/>
    <property type="evidence" value="ECO:0007669"/>
    <property type="project" value="TreeGrafter"/>
</dbReference>
<name>A0AAX6DPA6_IRIPA</name>
<comment type="similarity">
    <text evidence="1">Belongs to the universal ribosomal protein uL13 family.</text>
</comment>
<gene>
    <name evidence="4" type="ORF">M6B38_235415</name>
</gene>
<dbReference type="AlphaFoldDB" id="A0AAX6DPA6"/>
<accession>A0AAX6DPA6</accession>
<keyword evidence="3" id="KW-0687">Ribonucleoprotein</keyword>
<evidence type="ECO:0000256" key="2">
    <source>
        <dbReference type="ARBA" id="ARBA00022980"/>
    </source>
</evidence>
<dbReference type="GO" id="GO:0003729">
    <property type="term" value="F:mRNA binding"/>
    <property type="evidence" value="ECO:0007669"/>
    <property type="project" value="TreeGrafter"/>
</dbReference>
<dbReference type="PANTHER" id="PTHR11545">
    <property type="entry name" value="RIBOSOMAL PROTEIN L13"/>
    <property type="match status" value="1"/>
</dbReference>